<reference evidence="2 3" key="1">
    <citation type="journal article" date="2009" name="Nature">
        <title>The Sorghum bicolor genome and the diversification of grasses.</title>
        <authorList>
            <person name="Paterson A.H."/>
            <person name="Bowers J.E."/>
            <person name="Bruggmann R."/>
            <person name="Dubchak I."/>
            <person name="Grimwood J."/>
            <person name="Gundlach H."/>
            <person name="Haberer G."/>
            <person name="Hellsten U."/>
            <person name="Mitros T."/>
            <person name="Poliakov A."/>
            <person name="Schmutz J."/>
            <person name="Spannagl M."/>
            <person name="Tang H."/>
            <person name="Wang X."/>
            <person name="Wicker T."/>
            <person name="Bharti A.K."/>
            <person name="Chapman J."/>
            <person name="Feltus F.A."/>
            <person name="Gowik U."/>
            <person name="Grigoriev I.V."/>
            <person name="Lyons E."/>
            <person name="Maher C.A."/>
            <person name="Martis M."/>
            <person name="Narechania A."/>
            <person name="Otillar R.P."/>
            <person name="Penning B.W."/>
            <person name="Salamov A.A."/>
            <person name="Wang Y."/>
            <person name="Zhang L."/>
            <person name="Carpita N.C."/>
            <person name="Freeling M."/>
            <person name="Gingle A.R."/>
            <person name="Hash C.T."/>
            <person name="Keller B."/>
            <person name="Klein P."/>
            <person name="Kresovich S."/>
            <person name="McCann M.C."/>
            <person name="Ming R."/>
            <person name="Peterson D.G."/>
            <person name="Mehboob-ur-Rahman"/>
            <person name="Ware D."/>
            <person name="Westhoff P."/>
            <person name="Mayer K.F."/>
            <person name="Messing J."/>
            <person name="Rokhsar D.S."/>
        </authorList>
    </citation>
    <scope>NUCLEOTIDE SEQUENCE [LARGE SCALE GENOMIC DNA]</scope>
    <source>
        <strain evidence="3">cv. BTx623</strain>
    </source>
</reference>
<feature type="region of interest" description="Disordered" evidence="1">
    <location>
        <begin position="27"/>
        <end position="60"/>
    </location>
</feature>
<evidence type="ECO:0000313" key="3">
    <source>
        <dbReference type="Proteomes" id="UP000000768"/>
    </source>
</evidence>
<evidence type="ECO:0000256" key="1">
    <source>
        <dbReference type="SAM" id="MobiDB-lite"/>
    </source>
</evidence>
<dbReference type="InParanoid" id="A0A1Z5RKT7"/>
<dbReference type="AlphaFoldDB" id="A0A1Z5RKT7"/>
<dbReference type="Proteomes" id="UP000000768">
    <property type="component" value="Chromosome 4"/>
</dbReference>
<organism evidence="2 3">
    <name type="scientific">Sorghum bicolor</name>
    <name type="common">Sorghum</name>
    <name type="synonym">Sorghum vulgare</name>
    <dbReference type="NCBI Taxonomy" id="4558"/>
    <lineage>
        <taxon>Eukaryota</taxon>
        <taxon>Viridiplantae</taxon>
        <taxon>Streptophyta</taxon>
        <taxon>Embryophyta</taxon>
        <taxon>Tracheophyta</taxon>
        <taxon>Spermatophyta</taxon>
        <taxon>Magnoliopsida</taxon>
        <taxon>Liliopsida</taxon>
        <taxon>Poales</taxon>
        <taxon>Poaceae</taxon>
        <taxon>PACMAD clade</taxon>
        <taxon>Panicoideae</taxon>
        <taxon>Andropogonodae</taxon>
        <taxon>Andropogoneae</taxon>
        <taxon>Sorghinae</taxon>
        <taxon>Sorghum</taxon>
    </lineage>
</organism>
<sequence>MRRREPARPLAPAAPLACRLPLAARRRLPPLPPGAGVPMRRSSWPPSQLPSQSRRMGHGKRQFVTFLASPDRDRRSPHLAVAVVPQSPCKSSATRMFVTLRLLRCQCLSPHTSLSHRSLLPRPRPETSAAAYYGSHHSLKVIQDIFVLGH</sequence>
<name>A0A1Z5RKT7_SORBI</name>
<feature type="compositionally biased region" description="Low complexity" evidence="1">
    <location>
        <begin position="40"/>
        <end position="54"/>
    </location>
</feature>
<reference evidence="3" key="2">
    <citation type="journal article" date="2018" name="Plant J.">
        <title>The Sorghum bicolor reference genome: improved assembly, gene annotations, a transcriptome atlas, and signatures of genome organization.</title>
        <authorList>
            <person name="McCormick R.F."/>
            <person name="Truong S.K."/>
            <person name="Sreedasyam A."/>
            <person name="Jenkins J."/>
            <person name="Shu S."/>
            <person name="Sims D."/>
            <person name="Kennedy M."/>
            <person name="Amirebrahimi M."/>
            <person name="Weers B.D."/>
            <person name="McKinley B."/>
            <person name="Mattison A."/>
            <person name="Morishige D.T."/>
            <person name="Grimwood J."/>
            <person name="Schmutz J."/>
            <person name="Mullet J.E."/>
        </authorList>
    </citation>
    <scope>NUCLEOTIDE SEQUENCE [LARGE SCALE GENOMIC DNA]</scope>
    <source>
        <strain evidence="3">cv. BTx623</strain>
    </source>
</reference>
<evidence type="ECO:0000313" key="2">
    <source>
        <dbReference type="EMBL" id="OQU84354.1"/>
    </source>
</evidence>
<dbReference type="Gramene" id="OQU84354">
    <property type="protein sequence ID" value="OQU84354"/>
    <property type="gene ID" value="SORBI_3004G038850"/>
</dbReference>
<keyword evidence="3" id="KW-1185">Reference proteome</keyword>
<dbReference type="EMBL" id="CM000763">
    <property type="protein sequence ID" value="OQU84354.1"/>
    <property type="molecule type" value="Genomic_DNA"/>
</dbReference>
<protein>
    <submittedName>
        <fullName evidence="2">Uncharacterized protein</fullName>
    </submittedName>
</protein>
<accession>A0A1Z5RKT7</accession>
<proteinExistence type="predicted"/>
<gene>
    <name evidence="2" type="ORF">SORBI_3004G038850</name>
</gene>